<proteinExistence type="predicted"/>
<evidence type="ECO:0000259" key="5">
    <source>
        <dbReference type="PROSITE" id="PS50043"/>
    </source>
</evidence>
<dbReference type="InterPro" id="IPR036388">
    <property type="entry name" value="WH-like_DNA-bd_sf"/>
</dbReference>
<evidence type="ECO:0000313" key="7">
    <source>
        <dbReference type="Proteomes" id="UP000000374"/>
    </source>
</evidence>
<dbReference type="InterPro" id="IPR011990">
    <property type="entry name" value="TPR-like_helical_dom_sf"/>
</dbReference>
<protein>
    <submittedName>
        <fullName evidence="6">Regulatory protein, LuxR</fullName>
    </submittedName>
</protein>
<dbReference type="Gene3D" id="1.10.10.10">
    <property type="entry name" value="Winged helix-like DNA-binding domain superfamily/Winged helix DNA-binding domain"/>
    <property type="match status" value="1"/>
</dbReference>
<organism evidence="6 7">
    <name type="scientific">Verminephrobacter eiseniae (strain EF01-2)</name>
    <dbReference type="NCBI Taxonomy" id="391735"/>
    <lineage>
        <taxon>Bacteria</taxon>
        <taxon>Pseudomonadati</taxon>
        <taxon>Pseudomonadota</taxon>
        <taxon>Betaproteobacteria</taxon>
        <taxon>Burkholderiales</taxon>
        <taxon>Comamonadaceae</taxon>
        <taxon>Verminephrobacter</taxon>
    </lineage>
</organism>
<dbReference type="Gene3D" id="1.25.40.10">
    <property type="entry name" value="Tetratricopeptide repeat domain"/>
    <property type="match status" value="1"/>
</dbReference>
<dbReference type="GO" id="GO:0003677">
    <property type="term" value="F:DNA binding"/>
    <property type="evidence" value="ECO:0007669"/>
    <property type="project" value="UniProtKB-KW"/>
</dbReference>
<dbReference type="Gene3D" id="3.40.50.300">
    <property type="entry name" value="P-loop containing nucleotide triphosphate hydrolases"/>
    <property type="match status" value="1"/>
</dbReference>
<dbReference type="Pfam" id="PF25873">
    <property type="entry name" value="WHD_MalT"/>
    <property type="match status" value="1"/>
</dbReference>
<dbReference type="AlphaFoldDB" id="A1WM11"/>
<dbReference type="RefSeq" id="WP_011810664.1">
    <property type="nucleotide sequence ID" value="NC_008786.1"/>
</dbReference>
<gene>
    <name evidence="6" type="ordered locus">Veis_2932</name>
</gene>
<dbReference type="Pfam" id="PF13191">
    <property type="entry name" value="AAA_16"/>
    <property type="match status" value="1"/>
</dbReference>
<dbReference type="InterPro" id="IPR016032">
    <property type="entry name" value="Sig_transdc_resp-reg_C-effctor"/>
</dbReference>
<evidence type="ECO:0000313" key="6">
    <source>
        <dbReference type="EMBL" id="ABM58668.1"/>
    </source>
</evidence>
<dbReference type="PANTHER" id="PTHR44688:SF16">
    <property type="entry name" value="DNA-BINDING TRANSCRIPTIONAL ACTIVATOR DEVR_DOSR"/>
    <property type="match status" value="1"/>
</dbReference>
<dbReference type="Proteomes" id="UP000000374">
    <property type="component" value="Chromosome"/>
</dbReference>
<dbReference type="HOGENOM" id="CLU_006325_3_1_4"/>
<feature type="coiled-coil region" evidence="4">
    <location>
        <begin position="438"/>
        <end position="465"/>
    </location>
</feature>
<dbReference type="Pfam" id="PF00196">
    <property type="entry name" value="GerE"/>
    <property type="match status" value="1"/>
</dbReference>
<evidence type="ECO:0000256" key="3">
    <source>
        <dbReference type="ARBA" id="ARBA00023163"/>
    </source>
</evidence>
<evidence type="ECO:0000256" key="1">
    <source>
        <dbReference type="ARBA" id="ARBA00023015"/>
    </source>
</evidence>
<dbReference type="PROSITE" id="PS50043">
    <property type="entry name" value="HTH_LUXR_2"/>
    <property type="match status" value="1"/>
</dbReference>
<dbReference type="GeneID" id="76461417"/>
<keyword evidence="1" id="KW-0805">Transcription regulation</keyword>
<accession>A1WM11</accession>
<dbReference type="KEGG" id="vei:Veis_2932"/>
<dbReference type="InterPro" id="IPR027417">
    <property type="entry name" value="P-loop_NTPase"/>
</dbReference>
<dbReference type="EMBL" id="CP000542">
    <property type="protein sequence ID" value="ABM58668.1"/>
    <property type="molecule type" value="Genomic_DNA"/>
</dbReference>
<dbReference type="SUPFAM" id="SSF46894">
    <property type="entry name" value="C-terminal effector domain of the bipartite response regulators"/>
    <property type="match status" value="1"/>
</dbReference>
<dbReference type="InterPro" id="IPR000792">
    <property type="entry name" value="Tscrpt_reg_LuxR_C"/>
</dbReference>
<dbReference type="InterPro" id="IPR059106">
    <property type="entry name" value="WHD_MalT"/>
</dbReference>
<name>A1WM11_VEREI</name>
<keyword evidence="2" id="KW-0238">DNA-binding</keyword>
<dbReference type="GO" id="GO:0006355">
    <property type="term" value="P:regulation of DNA-templated transcription"/>
    <property type="evidence" value="ECO:0007669"/>
    <property type="project" value="InterPro"/>
</dbReference>
<reference evidence="7" key="1">
    <citation type="submission" date="2006-12" db="EMBL/GenBank/DDBJ databases">
        <title>Complete sequence of chromosome 1 of Verminephrobacter eiseniae EF01-2.</title>
        <authorList>
            <person name="Copeland A."/>
            <person name="Lucas S."/>
            <person name="Lapidus A."/>
            <person name="Barry K."/>
            <person name="Detter J.C."/>
            <person name="Glavina del Rio T."/>
            <person name="Dalin E."/>
            <person name="Tice H."/>
            <person name="Pitluck S."/>
            <person name="Chertkov O."/>
            <person name="Brettin T."/>
            <person name="Bruce D."/>
            <person name="Han C."/>
            <person name="Tapia R."/>
            <person name="Gilna P."/>
            <person name="Schmutz J."/>
            <person name="Larimer F."/>
            <person name="Land M."/>
            <person name="Hauser L."/>
            <person name="Kyrpides N."/>
            <person name="Kim E."/>
            <person name="Stahl D."/>
            <person name="Richardson P."/>
        </authorList>
    </citation>
    <scope>NUCLEOTIDE SEQUENCE [LARGE SCALE GENOMIC DNA]</scope>
    <source>
        <strain evidence="7">EF01-2</strain>
    </source>
</reference>
<dbReference type="PRINTS" id="PR00038">
    <property type="entry name" value="HTHLUXR"/>
</dbReference>
<sequence>MSRSLAVPSGRRPEPVASAKLLAPRPPRRLVPRDALQARLLQARRQRCVVVQGPAGSGKTSTLVAWRQALLALDFDVAWLSLSAEDCAPARFFDCLLASIGAIDPDAVREAALLLGQGNDDSALEHAVITVVQAIASRPRELVLMLDDLQHLQDARIFRALQWLLDYAPPKLHLVLTSRNALPLSFVRLRSQGLVSEFDLRDLRFSAEETGRFLRERLGSIDLRDMQALHELTDGWVAGLQLFVPGLQAGRGAAYARAQARDAQVFARYFEREVLAHLAHEDLALLTRMAVCNRFSASLCAALMGQQDAGGMALRLARLDGGNLFISRVGGHGRDDWYRVHPLLRETLMARLERRPGAERRALHGAAWRWFEAHGHIGEVVRHAVLAGDAHAAADIVQACASDLMAQGELAALGGLMRRLPAAQVQARLALRLAAAYLHMYARNIQALESELAQLQAQWDSLDMQQHHDMALLRGGLALQRDDTEALLALAPQLRAIPDDRPPLFAGRCHLLAWMLMHRDAYGQARVLLDQAAQQRGSAPARRLIGRCLAGMSYALEGRMTEAEQLLREVLQEAQGQGAARIGVASMAAGLLSDMLYECNELEAACSLLEPRIEVLERASIPDAVLRAFVVLACAHWLTGRRLQALGHLQRLEDYAARNGLDRLLAHALRLRMRLHLKQGQTMQADMVFGRIEVLGARHAGAGKGTAAETWRTTERARADMRLHWNDFGAAVDCLGALVQRTASAGRLRTLAALQLQLAVAESGRGNQQGARHQAIEALRLGHRLGLVRSLLDVSTNVPALLDALLADAVPDPVLAFYARRLLDAAAATRRMGAASGGATDAAAEGSAADLLNAREREVLSLVAQAMPNKKIARVLGVTPHTVKWHLRKVYSKLGVAERGEAVARMRDLALPRETPRSR</sequence>
<evidence type="ECO:0000256" key="2">
    <source>
        <dbReference type="ARBA" id="ARBA00023125"/>
    </source>
</evidence>
<dbReference type="PANTHER" id="PTHR44688">
    <property type="entry name" value="DNA-BINDING TRANSCRIPTIONAL ACTIVATOR DEVR_DOSR"/>
    <property type="match status" value="1"/>
</dbReference>
<keyword evidence="7" id="KW-1185">Reference proteome</keyword>
<dbReference type="STRING" id="391735.Veis_2932"/>
<feature type="domain" description="HTH luxR-type" evidence="5">
    <location>
        <begin position="845"/>
        <end position="910"/>
    </location>
</feature>
<evidence type="ECO:0000256" key="4">
    <source>
        <dbReference type="SAM" id="Coils"/>
    </source>
</evidence>
<dbReference type="SMART" id="SM00421">
    <property type="entry name" value="HTH_LUXR"/>
    <property type="match status" value="1"/>
</dbReference>
<dbReference type="CDD" id="cd06170">
    <property type="entry name" value="LuxR_C_like"/>
    <property type="match status" value="1"/>
</dbReference>
<keyword evidence="4" id="KW-0175">Coiled coil</keyword>
<dbReference type="SUPFAM" id="SSF52540">
    <property type="entry name" value="P-loop containing nucleoside triphosphate hydrolases"/>
    <property type="match status" value="1"/>
</dbReference>
<keyword evidence="3" id="KW-0804">Transcription</keyword>
<dbReference type="eggNOG" id="COG2909">
    <property type="taxonomic scope" value="Bacteria"/>
</dbReference>
<dbReference type="InterPro" id="IPR041664">
    <property type="entry name" value="AAA_16"/>
</dbReference>
<dbReference type="SUPFAM" id="SSF48452">
    <property type="entry name" value="TPR-like"/>
    <property type="match status" value="1"/>
</dbReference>